<dbReference type="EMBL" id="BMIL01000003">
    <property type="protein sequence ID" value="GGC59397.1"/>
    <property type="molecule type" value="Genomic_DNA"/>
</dbReference>
<dbReference type="InterPro" id="IPR024163">
    <property type="entry name" value="Aerotolerance_reg_N"/>
</dbReference>
<evidence type="ECO:0000313" key="3">
    <source>
        <dbReference type="EMBL" id="GGC59397.1"/>
    </source>
</evidence>
<evidence type="ECO:0000259" key="2">
    <source>
        <dbReference type="Pfam" id="PF07584"/>
    </source>
</evidence>
<keyword evidence="1" id="KW-1133">Transmembrane helix</keyword>
<evidence type="ECO:0000313" key="4">
    <source>
        <dbReference type="Proteomes" id="UP000651668"/>
    </source>
</evidence>
<dbReference type="NCBIfam" id="TIGR02226">
    <property type="entry name" value="two_anch"/>
    <property type="match status" value="1"/>
</dbReference>
<dbReference type="RefSeq" id="WP_188625882.1">
    <property type="nucleotide sequence ID" value="NZ_BMIL01000003.1"/>
</dbReference>
<dbReference type="Pfam" id="PF07584">
    <property type="entry name" value="BatA"/>
    <property type="match status" value="1"/>
</dbReference>
<protein>
    <recommendedName>
        <fullName evidence="2">Aerotolerance regulator N-terminal domain-containing protein</fullName>
    </recommendedName>
</protein>
<reference evidence="3" key="1">
    <citation type="journal article" date="2014" name="Int. J. Syst. Evol. Microbiol.">
        <title>Complete genome sequence of Corynebacterium casei LMG S-19264T (=DSM 44701T), isolated from a smear-ripened cheese.</title>
        <authorList>
            <consortium name="US DOE Joint Genome Institute (JGI-PGF)"/>
            <person name="Walter F."/>
            <person name="Albersmeier A."/>
            <person name="Kalinowski J."/>
            <person name="Ruckert C."/>
        </authorList>
    </citation>
    <scope>NUCLEOTIDE SEQUENCE</scope>
    <source>
        <strain evidence="3">CGMCC 1.15343</strain>
    </source>
</reference>
<accession>A0A916XBG0</accession>
<evidence type="ECO:0000256" key="1">
    <source>
        <dbReference type="SAM" id="Phobius"/>
    </source>
</evidence>
<feature type="transmembrane region" description="Helical" evidence="1">
    <location>
        <begin position="57"/>
        <end position="75"/>
    </location>
</feature>
<comment type="caution">
    <text evidence="3">The sequence shown here is derived from an EMBL/GenBank/DDBJ whole genome shotgun (WGS) entry which is preliminary data.</text>
</comment>
<proteinExistence type="predicted"/>
<feature type="transmembrane region" description="Helical" evidence="1">
    <location>
        <begin position="6"/>
        <end position="25"/>
    </location>
</feature>
<feature type="domain" description="Aerotolerance regulator N-terminal" evidence="2">
    <location>
        <begin position="1"/>
        <end position="77"/>
    </location>
</feature>
<keyword evidence="4" id="KW-1185">Reference proteome</keyword>
<keyword evidence="1" id="KW-0812">Transmembrane</keyword>
<gene>
    <name evidence="3" type="ORF">GCM10011387_11330</name>
</gene>
<organism evidence="3 4">
    <name type="scientific">Pedobacter quisquiliarum</name>
    <dbReference type="NCBI Taxonomy" id="1834438"/>
    <lineage>
        <taxon>Bacteria</taxon>
        <taxon>Pseudomonadati</taxon>
        <taxon>Bacteroidota</taxon>
        <taxon>Sphingobacteriia</taxon>
        <taxon>Sphingobacteriales</taxon>
        <taxon>Sphingobacteriaceae</taxon>
        <taxon>Pedobacter</taxon>
    </lineage>
</organism>
<sequence length="488" mass="54494">MIQILYPLGLLAALGILVPVIIHLWNIKSGKTLKIGSVFLLGTPTNQRSRSFRVQDWPLLLLRTLLILLAAMLIAEPVYVSTQKATKQAGWVLLEKAEFSNIWKQEHATLDSLIKAGYKIHDLAYDFPKIEVKDSATTFSTPSSGKLPYHALLKQLDHLHPAGTNIHIFAANERGNFRGVEPAKHLNVHWELLQPDSTNSTWLAAAYQLQNGGVRTLEAVAGDKGTYYKTTQTSTGANPEIPIDTATTVVQLYAPNNMADAEYVRAAVKAIAQYTERKISIAVLTDINKLSPQTKVLFWLSDRKLTDAQRAALPRGTRLFSYEGDKVQNIKSSIQDAAGVALQNVTLLKSTQNASKKRIDNAAAPDKGIWIDGTGQPVLALTREGKIDHYRFYSRFRPDWTEMVWSDQMVYFLLPVVLPESAAHYAFRDGQKAPVSKADLNNAQQIAADANLKSQVVATDVSPWFWYLLLLLFLTERWITYNKRKVVS</sequence>
<name>A0A916XBG0_9SPHI</name>
<dbReference type="InterPro" id="IPR011933">
    <property type="entry name" value="Double_TM_dom"/>
</dbReference>
<keyword evidence="1" id="KW-0472">Membrane</keyword>
<dbReference type="AlphaFoldDB" id="A0A916XBG0"/>
<dbReference type="Proteomes" id="UP000651668">
    <property type="component" value="Unassembled WGS sequence"/>
</dbReference>
<reference evidence="3" key="2">
    <citation type="submission" date="2020-09" db="EMBL/GenBank/DDBJ databases">
        <authorList>
            <person name="Sun Q."/>
            <person name="Zhou Y."/>
        </authorList>
    </citation>
    <scope>NUCLEOTIDE SEQUENCE</scope>
    <source>
        <strain evidence="3">CGMCC 1.15343</strain>
    </source>
</reference>